<gene>
    <name evidence="1" type="ORF">J1N35_003891</name>
</gene>
<proteinExistence type="predicted"/>
<name>A0A9D3WAQ3_9ROSI</name>
<organism evidence="1 2">
    <name type="scientific">Gossypium stocksii</name>
    <dbReference type="NCBI Taxonomy" id="47602"/>
    <lineage>
        <taxon>Eukaryota</taxon>
        <taxon>Viridiplantae</taxon>
        <taxon>Streptophyta</taxon>
        <taxon>Embryophyta</taxon>
        <taxon>Tracheophyta</taxon>
        <taxon>Spermatophyta</taxon>
        <taxon>Magnoliopsida</taxon>
        <taxon>eudicotyledons</taxon>
        <taxon>Gunneridae</taxon>
        <taxon>Pentapetalae</taxon>
        <taxon>rosids</taxon>
        <taxon>malvids</taxon>
        <taxon>Malvales</taxon>
        <taxon>Malvaceae</taxon>
        <taxon>Malvoideae</taxon>
        <taxon>Gossypium</taxon>
    </lineage>
</organism>
<comment type="caution">
    <text evidence="1">The sequence shown here is derived from an EMBL/GenBank/DDBJ whole genome shotgun (WGS) entry which is preliminary data.</text>
</comment>
<dbReference type="Proteomes" id="UP000828251">
    <property type="component" value="Unassembled WGS sequence"/>
</dbReference>
<accession>A0A9D3WAQ3</accession>
<dbReference type="EMBL" id="JAIQCV010000002">
    <property type="protein sequence ID" value="KAH1120731.1"/>
    <property type="molecule type" value="Genomic_DNA"/>
</dbReference>
<evidence type="ECO:0000313" key="2">
    <source>
        <dbReference type="Proteomes" id="UP000828251"/>
    </source>
</evidence>
<dbReference type="AlphaFoldDB" id="A0A9D3WAQ3"/>
<evidence type="ECO:0000313" key="1">
    <source>
        <dbReference type="EMBL" id="KAH1120731.1"/>
    </source>
</evidence>
<sequence>MGSEESYLEGGMVVAWTATVAAFSMVTRDFFSLPLVDLIVRNLCILKDMLVVGVNWTVLFGVEQRNQCVFAIGRGCICDVMKEFIMA</sequence>
<keyword evidence="2" id="KW-1185">Reference proteome</keyword>
<reference evidence="1 2" key="1">
    <citation type="journal article" date="2021" name="Plant Biotechnol. J.">
        <title>Multi-omics assisted identification of the key and species-specific regulatory components of drought-tolerant mechanisms in Gossypium stocksii.</title>
        <authorList>
            <person name="Yu D."/>
            <person name="Ke L."/>
            <person name="Zhang D."/>
            <person name="Wu Y."/>
            <person name="Sun Y."/>
            <person name="Mei J."/>
            <person name="Sun J."/>
            <person name="Sun Y."/>
        </authorList>
    </citation>
    <scope>NUCLEOTIDE SEQUENCE [LARGE SCALE GENOMIC DNA]</scope>
    <source>
        <strain evidence="2">cv. E1</strain>
        <tissue evidence="1">Leaf</tissue>
    </source>
</reference>
<protein>
    <submittedName>
        <fullName evidence="1">Uncharacterized protein</fullName>
    </submittedName>
</protein>